<organism evidence="10 11">
    <name type="scientific">Glossina palpalis gambiensis</name>
    <dbReference type="NCBI Taxonomy" id="67801"/>
    <lineage>
        <taxon>Eukaryota</taxon>
        <taxon>Metazoa</taxon>
        <taxon>Ecdysozoa</taxon>
        <taxon>Arthropoda</taxon>
        <taxon>Hexapoda</taxon>
        <taxon>Insecta</taxon>
        <taxon>Pterygota</taxon>
        <taxon>Neoptera</taxon>
        <taxon>Endopterygota</taxon>
        <taxon>Diptera</taxon>
        <taxon>Brachycera</taxon>
        <taxon>Muscomorpha</taxon>
        <taxon>Hippoboscoidea</taxon>
        <taxon>Glossinidae</taxon>
        <taxon>Glossina</taxon>
    </lineage>
</organism>
<evidence type="ECO:0000313" key="11">
    <source>
        <dbReference type="Proteomes" id="UP000092460"/>
    </source>
</evidence>
<dbReference type="Pfam" id="PF05712">
    <property type="entry name" value="MRG"/>
    <property type="match status" value="1"/>
</dbReference>
<dbReference type="InterPro" id="IPR008676">
    <property type="entry name" value="MRG"/>
</dbReference>
<feature type="region of interest" description="Disordered" evidence="8">
    <location>
        <begin position="210"/>
        <end position="343"/>
    </location>
</feature>
<dbReference type="GO" id="GO:0006355">
    <property type="term" value="P:regulation of DNA-templated transcription"/>
    <property type="evidence" value="ECO:0007669"/>
    <property type="project" value="InterPro"/>
</dbReference>
<dbReference type="STRING" id="67801.A0A1B0BWR7"/>
<dbReference type="AlphaFoldDB" id="A0A1B0BWR7"/>
<feature type="compositionally biased region" description="Basic and acidic residues" evidence="8">
    <location>
        <begin position="271"/>
        <end position="292"/>
    </location>
</feature>
<evidence type="ECO:0000256" key="8">
    <source>
        <dbReference type="SAM" id="MobiDB-lite"/>
    </source>
</evidence>
<feature type="domain" description="MRG" evidence="9">
    <location>
        <begin position="343"/>
        <end position="515"/>
    </location>
</feature>
<proteinExistence type="predicted"/>
<feature type="compositionally biased region" description="Low complexity" evidence="8">
    <location>
        <begin position="225"/>
        <end position="237"/>
    </location>
</feature>
<dbReference type="InterPro" id="IPR038217">
    <property type="entry name" value="MRG_C_sf"/>
</dbReference>
<evidence type="ECO:0000256" key="7">
    <source>
        <dbReference type="ARBA" id="ARBA00023242"/>
    </source>
</evidence>
<keyword evidence="2" id="KW-0227">DNA damage</keyword>
<comment type="subcellular location">
    <subcellularLocation>
        <location evidence="1">Nucleus</location>
    </subcellularLocation>
</comment>
<reference evidence="11" key="1">
    <citation type="submission" date="2015-01" db="EMBL/GenBank/DDBJ databases">
        <authorList>
            <person name="Aksoy S."/>
            <person name="Warren W."/>
            <person name="Wilson R.K."/>
        </authorList>
    </citation>
    <scope>NUCLEOTIDE SEQUENCE [LARGE SCALE GENOMIC DNA]</scope>
    <source>
        <strain evidence="11">IAEA</strain>
    </source>
</reference>
<reference evidence="10" key="2">
    <citation type="submission" date="2020-05" db="UniProtKB">
        <authorList>
            <consortium name="EnsemblMetazoa"/>
        </authorList>
    </citation>
    <scope>IDENTIFICATION</scope>
    <source>
        <strain evidence="10">IAEA</strain>
    </source>
</reference>
<accession>A0A1B0BWR7</accession>
<dbReference type="EMBL" id="JXJN01021946">
    <property type="status" value="NOT_ANNOTATED_CDS"/>
    <property type="molecule type" value="Genomic_DNA"/>
</dbReference>
<keyword evidence="11" id="KW-1185">Reference proteome</keyword>
<dbReference type="PANTHER" id="PTHR10880">
    <property type="entry name" value="MORTALITY FACTOR 4-LIKE PROTEIN"/>
    <property type="match status" value="1"/>
</dbReference>
<name>A0A1B0BWR7_9MUSC</name>
<dbReference type="Gene3D" id="1.10.274.30">
    <property type="entry name" value="MRG domain"/>
    <property type="match status" value="1"/>
</dbReference>
<keyword evidence="4" id="KW-0805">Transcription regulation</keyword>
<feature type="compositionally biased region" description="Polar residues" evidence="8">
    <location>
        <begin position="253"/>
        <end position="266"/>
    </location>
</feature>
<evidence type="ECO:0000256" key="1">
    <source>
        <dbReference type="ARBA" id="ARBA00004123"/>
    </source>
</evidence>
<dbReference type="Proteomes" id="UP000092460">
    <property type="component" value="Unassembled WGS sequence"/>
</dbReference>
<evidence type="ECO:0000256" key="4">
    <source>
        <dbReference type="ARBA" id="ARBA00023015"/>
    </source>
</evidence>
<dbReference type="FunFam" id="1.10.274.30:FF:000001">
    <property type="entry name" value="Mortality factor 4-like protein 1"/>
    <property type="match status" value="1"/>
</dbReference>
<dbReference type="PANTHER" id="PTHR10880:SF48">
    <property type="entry name" value="MORTALITY FACTOR 4 LIKE 2"/>
    <property type="match status" value="1"/>
</dbReference>
<dbReference type="EnsemblMetazoa" id="GPPI042903-RA">
    <property type="protein sequence ID" value="GPPI042903-PA"/>
    <property type="gene ID" value="GPPI042903"/>
</dbReference>
<protein>
    <recommendedName>
        <fullName evidence="9">MRG domain-containing protein</fullName>
    </recommendedName>
</protein>
<evidence type="ECO:0000256" key="2">
    <source>
        <dbReference type="ARBA" id="ARBA00022763"/>
    </source>
</evidence>
<keyword evidence="6" id="KW-0234">DNA repair</keyword>
<sequence>MTFILIIQEIKLKILTNNDVSIEKISRTSCLTSMASIESDDSDHICEAALVLSRAVKAEANHLLLADCKDDNNEERKFIAKSKIIKYLVRADDINEKFLKNPNRNVSWPSLGNVQLTIDVGGNADVNTKSYYLERPWNHVAKYKKPQFVMKGIEKPSSKSKTQSILVPKHKRYMVDLVAFFKNEQKVILLLKAAQGGRWLNYIYNYKSTPKAKKSEGNSSATKDSGASSGGSESRASTPSREISSALAAPAPTSGSRGNRSKQAITCTDILAKKEDSKTEDSAKEDKDESSNKKKRGGSNQNISDKPNSSVINPNPNPVAGTNISSTISSAMPSTASTNNRLDSCVESEESFLSKIEVKIKMPDELKQCLADDWDAITRQHKLLDLPAKNTVQDIVDQYVAFKKLAKSTSASKELAITDVLNGVIEYFNVMLGSQLLYKFERPQYADILQQHPETPLSKLYGAFHLLRLFVKLGSMLGYSALDEKSMQMLLAHLHDFLKFLVKNSAIYFSMSNFVNVSPEYHRHTQ</sequence>
<dbReference type="SUPFAM" id="SSF116846">
    <property type="entry name" value="MIT domain"/>
    <property type="match status" value="1"/>
</dbReference>
<evidence type="ECO:0000259" key="9">
    <source>
        <dbReference type="Pfam" id="PF05712"/>
    </source>
</evidence>
<evidence type="ECO:0000256" key="3">
    <source>
        <dbReference type="ARBA" id="ARBA00022853"/>
    </source>
</evidence>
<dbReference type="GO" id="GO:0035267">
    <property type="term" value="C:NuA4 histone acetyltransferase complex"/>
    <property type="evidence" value="ECO:0007669"/>
    <property type="project" value="TreeGrafter"/>
</dbReference>
<dbReference type="GO" id="GO:0005634">
    <property type="term" value="C:nucleus"/>
    <property type="evidence" value="ECO:0007669"/>
    <property type="project" value="UniProtKB-SubCell"/>
</dbReference>
<dbReference type="VEuPathDB" id="VectorBase:GPPI042903"/>
<dbReference type="GO" id="GO:0006281">
    <property type="term" value="P:DNA repair"/>
    <property type="evidence" value="ECO:0007669"/>
    <property type="project" value="UniProtKB-KW"/>
</dbReference>
<evidence type="ECO:0000256" key="5">
    <source>
        <dbReference type="ARBA" id="ARBA00023163"/>
    </source>
</evidence>
<feature type="compositionally biased region" description="Polar residues" evidence="8">
    <location>
        <begin position="320"/>
        <end position="342"/>
    </location>
</feature>
<dbReference type="GO" id="GO:0006325">
    <property type="term" value="P:chromatin organization"/>
    <property type="evidence" value="ECO:0007669"/>
    <property type="project" value="UniProtKB-KW"/>
</dbReference>
<dbReference type="InterPro" id="IPR026541">
    <property type="entry name" value="MRG_dom"/>
</dbReference>
<keyword evidence="5" id="KW-0804">Transcription</keyword>
<keyword evidence="7" id="KW-0539">Nucleus</keyword>
<keyword evidence="3" id="KW-0156">Chromatin regulator</keyword>
<evidence type="ECO:0000256" key="6">
    <source>
        <dbReference type="ARBA" id="ARBA00023204"/>
    </source>
</evidence>
<dbReference type="PROSITE" id="PS51640">
    <property type="entry name" value="MRG"/>
    <property type="match status" value="1"/>
</dbReference>
<evidence type="ECO:0000313" key="10">
    <source>
        <dbReference type="EnsemblMetazoa" id="GPPI042903-PA"/>
    </source>
</evidence>
<dbReference type="InterPro" id="IPR036181">
    <property type="entry name" value="MIT_dom_sf"/>
</dbReference>